<dbReference type="EMBL" id="JANHOG010000053">
    <property type="protein sequence ID" value="KAJ3558981.1"/>
    <property type="molecule type" value="Genomic_DNA"/>
</dbReference>
<proteinExistence type="predicted"/>
<reference evidence="1" key="1">
    <citation type="submission" date="2022-07" db="EMBL/GenBank/DDBJ databases">
        <title>Genome Sequence of Phlebia brevispora.</title>
        <authorList>
            <person name="Buettner E."/>
        </authorList>
    </citation>
    <scope>NUCLEOTIDE SEQUENCE</scope>
    <source>
        <strain evidence="1">MPL23</strain>
    </source>
</reference>
<keyword evidence="2" id="KW-1185">Reference proteome</keyword>
<sequence length="456" mass="47021">MLRRTNAPRFNTLEELGSWAESNKLRTEQKYGMKSQNAKRASGLNLLTNLESDSTYFGSIAIGTPPTAFNVILDTGSSDLWLASGSGSSSSRASRGIALYEPQSSSTFTNLGQEFQIQYGSGSAEGVLGSDKVQFAGFELNQTFGLVNETTSQLLTAPLSGLMGLAFQSIAASGATPFWQSLAETSGALDSPLFAFQLTRFTNATSESSTGLEPGGTFNLGAVNSSLYSGEIDFQSIPSGAPGYWIQQLSSLTVNGQSISLANGSGSWAAIDTGTTGVGCPADVLESIFAAIPGSQQGTGKLNGYYTFPCSTAVNINVKWGSSSNTWAISPADFILQQTDQNTCVGTFFAVDSSGTSAPAFIFGDTFLKNVYSVYRSSPAAVGFATLSSTSLNMNGVDAAIPSPTVGSVVNVTPTSTGGSSGSPSSSSGAGRSTPFAPSVVLLSILLGAGTVWGMI</sequence>
<evidence type="ECO:0000313" key="1">
    <source>
        <dbReference type="EMBL" id="KAJ3558981.1"/>
    </source>
</evidence>
<evidence type="ECO:0000313" key="2">
    <source>
        <dbReference type="Proteomes" id="UP001148662"/>
    </source>
</evidence>
<organism evidence="1 2">
    <name type="scientific">Phlebia brevispora</name>
    <dbReference type="NCBI Taxonomy" id="194682"/>
    <lineage>
        <taxon>Eukaryota</taxon>
        <taxon>Fungi</taxon>
        <taxon>Dikarya</taxon>
        <taxon>Basidiomycota</taxon>
        <taxon>Agaricomycotina</taxon>
        <taxon>Agaricomycetes</taxon>
        <taxon>Polyporales</taxon>
        <taxon>Meruliaceae</taxon>
        <taxon>Phlebia</taxon>
    </lineage>
</organism>
<comment type="caution">
    <text evidence="1">The sequence shown here is derived from an EMBL/GenBank/DDBJ whole genome shotgun (WGS) entry which is preliminary data.</text>
</comment>
<gene>
    <name evidence="1" type="ORF">NM688_g613</name>
</gene>
<accession>A0ACC1TDI6</accession>
<name>A0ACC1TDI6_9APHY</name>
<dbReference type="Proteomes" id="UP001148662">
    <property type="component" value="Unassembled WGS sequence"/>
</dbReference>
<protein>
    <submittedName>
        <fullName evidence="1">Uncharacterized protein</fullName>
    </submittedName>
</protein>